<dbReference type="Proteomes" id="UP001597169">
    <property type="component" value="Unassembled WGS sequence"/>
</dbReference>
<accession>A0ABW3PR30</accession>
<comment type="caution">
    <text evidence="2">The sequence shown here is derived from an EMBL/GenBank/DDBJ whole genome shotgun (WGS) entry which is preliminary data.</text>
</comment>
<reference evidence="3" key="1">
    <citation type="journal article" date="2019" name="Int. J. Syst. Evol. Microbiol.">
        <title>The Global Catalogue of Microorganisms (GCM) 10K type strain sequencing project: providing services to taxonomists for standard genome sequencing and annotation.</title>
        <authorList>
            <consortium name="The Broad Institute Genomics Platform"/>
            <consortium name="The Broad Institute Genome Sequencing Center for Infectious Disease"/>
            <person name="Wu L."/>
            <person name="Ma J."/>
        </authorList>
    </citation>
    <scope>NUCLEOTIDE SEQUENCE [LARGE SCALE GENOMIC DNA]</scope>
    <source>
        <strain evidence="3">CCUG 53519</strain>
    </source>
</reference>
<dbReference type="RefSeq" id="WP_091158752.1">
    <property type="nucleotide sequence ID" value="NZ_JBHTKX010000001.1"/>
</dbReference>
<keyword evidence="3" id="KW-1185">Reference proteome</keyword>
<sequence length="59" mass="6967">MRSEDQVKRKLNELKRQLDMMKSRMSAEEAAANVQVLRLEDMIMMLEWVIDQPSGSYHV</sequence>
<evidence type="ECO:0000256" key="1">
    <source>
        <dbReference type="SAM" id="Coils"/>
    </source>
</evidence>
<feature type="coiled-coil region" evidence="1">
    <location>
        <begin position="4"/>
        <end position="31"/>
    </location>
</feature>
<keyword evidence="1" id="KW-0175">Coiled coil</keyword>
<evidence type="ECO:0000313" key="2">
    <source>
        <dbReference type="EMBL" id="MFD1126563.1"/>
    </source>
</evidence>
<protein>
    <recommendedName>
        <fullName evidence="4">Spo0E like sporulation regulatory protein</fullName>
    </recommendedName>
</protein>
<evidence type="ECO:0000313" key="3">
    <source>
        <dbReference type="Proteomes" id="UP001597169"/>
    </source>
</evidence>
<organism evidence="2 3">
    <name type="scientific">Paenibacillus provencensis</name>
    <dbReference type="NCBI Taxonomy" id="441151"/>
    <lineage>
        <taxon>Bacteria</taxon>
        <taxon>Bacillati</taxon>
        <taxon>Bacillota</taxon>
        <taxon>Bacilli</taxon>
        <taxon>Bacillales</taxon>
        <taxon>Paenibacillaceae</taxon>
        <taxon>Paenibacillus</taxon>
    </lineage>
</organism>
<dbReference type="EMBL" id="JBHTKX010000001">
    <property type="protein sequence ID" value="MFD1126563.1"/>
    <property type="molecule type" value="Genomic_DNA"/>
</dbReference>
<evidence type="ECO:0008006" key="4">
    <source>
        <dbReference type="Google" id="ProtNLM"/>
    </source>
</evidence>
<gene>
    <name evidence="2" type="ORF">ACFQ3J_00040</name>
</gene>
<proteinExistence type="predicted"/>
<name>A0ABW3PR30_9BACL</name>